<evidence type="ECO:0000256" key="5">
    <source>
        <dbReference type="ARBA" id="ARBA00023136"/>
    </source>
</evidence>
<feature type="transmembrane region" description="Helical" evidence="7">
    <location>
        <begin position="611"/>
        <end position="633"/>
    </location>
</feature>
<dbReference type="PANTHER" id="PTHR31052:SF3">
    <property type="entry name" value="COBRA-LIKE PROTEIN 7"/>
    <property type="match status" value="1"/>
</dbReference>
<keyword evidence="7" id="KW-1133">Transmembrane helix</keyword>
<gene>
    <name evidence="10" type="ORF">KP509_34G059800</name>
</gene>
<keyword evidence="5 7" id="KW-0472">Membrane</keyword>
<dbReference type="OMA" id="FPPQNWR"/>
<dbReference type="PANTHER" id="PTHR31052">
    <property type="entry name" value="COBRA-LIKE PROTEIN 7"/>
    <property type="match status" value="1"/>
</dbReference>
<keyword evidence="11" id="KW-1185">Reference proteome</keyword>
<feature type="chain" id="PRO_5036275822" description="COBRA C-terminal domain-containing protein" evidence="8">
    <location>
        <begin position="21"/>
        <end position="634"/>
    </location>
</feature>
<dbReference type="InterPro" id="IPR056900">
    <property type="entry name" value="COB_C"/>
</dbReference>
<protein>
    <recommendedName>
        <fullName evidence="9">COBRA C-terminal domain-containing protein</fullName>
    </recommendedName>
</protein>
<evidence type="ECO:0000313" key="10">
    <source>
        <dbReference type="EMBL" id="KAH7284558.1"/>
    </source>
</evidence>
<proteinExistence type="inferred from homology"/>
<dbReference type="GO" id="GO:0010215">
    <property type="term" value="P:cellulose microfibril organization"/>
    <property type="evidence" value="ECO:0007669"/>
    <property type="project" value="InterPro"/>
</dbReference>
<dbReference type="Pfam" id="PF25079">
    <property type="entry name" value="COB_C"/>
    <property type="match status" value="1"/>
</dbReference>
<dbReference type="InterPro" id="IPR006918">
    <property type="entry name" value="COBRA_pln"/>
</dbReference>
<sequence length="634" mass="70291">MSQFFLILFILIFLPAVVYAQSVSYDNVALTCNDSVGILYTFQYLQKAYPFVENRADQPYAFTSNLQIFNAGKEDLEGWEIFVDYVNREILVDGGGALIADGSSLPYNATNGVNLTSSTILKTGIETAMDTSQMGATYILKGVEFGQNETSLPSNITLLDPNYECSKAVPNVTTRMIRTCCKKINSTIILTSNKYLPRYKGDVTISYDILKAYPNQYYAQVTLSNDSPTGRLDYWNLQWTWQNEEFIYSMKGATTLEQDQNACIFGKAGSSFVGVDFSTVTSCQARPTIIDLDQYKANDSAIGRIEYCCRNGTLLPSIQDPSKSKSVFQMIVYKLPPQSQNSTLITPPIDWNLTGTFNSDYKCGQPRLVEPTLYADDSVSQRTESAVMSWQVTCNVTQVPVIPKCCVSFSAYNNQSVVPCSTCACGCTSENSCNKSAEALLIPIELATVPFVNRTTKTLAWAQLNHWPVPKVLPCPDNCGVSVNWHLVSDYTDGWSARMTIFNWQGLQFADWSAAVELGDSVFSGFQKTYSFNYSTPGNNTIFVYGLNQGLSYLNGIYDNYPGIQQSVFSFTLDAQKNNVSLQDFYPKKVFFDGNECAMPDTLPLNNVGRLISSLITVLALPLVVICFGPSGYL</sequence>
<organism evidence="10 11">
    <name type="scientific">Ceratopteris richardii</name>
    <name type="common">Triangle waterfern</name>
    <dbReference type="NCBI Taxonomy" id="49495"/>
    <lineage>
        <taxon>Eukaryota</taxon>
        <taxon>Viridiplantae</taxon>
        <taxon>Streptophyta</taxon>
        <taxon>Embryophyta</taxon>
        <taxon>Tracheophyta</taxon>
        <taxon>Polypodiopsida</taxon>
        <taxon>Polypodiidae</taxon>
        <taxon>Polypodiales</taxon>
        <taxon>Pteridineae</taxon>
        <taxon>Pteridaceae</taxon>
        <taxon>Parkerioideae</taxon>
        <taxon>Ceratopteris</taxon>
    </lineage>
</organism>
<evidence type="ECO:0000256" key="4">
    <source>
        <dbReference type="ARBA" id="ARBA00022729"/>
    </source>
</evidence>
<dbReference type="Pfam" id="PF04833">
    <property type="entry name" value="COBRA"/>
    <property type="match status" value="1"/>
</dbReference>
<feature type="domain" description="COBRA C-terminal" evidence="9">
    <location>
        <begin position="404"/>
        <end position="604"/>
    </location>
</feature>
<keyword evidence="6" id="KW-0325">Glycoprotein</keyword>
<feature type="signal peptide" evidence="8">
    <location>
        <begin position="1"/>
        <end position="20"/>
    </location>
</feature>
<keyword evidence="4 8" id="KW-0732">Signal</keyword>
<evidence type="ECO:0000313" key="11">
    <source>
        <dbReference type="Proteomes" id="UP000825935"/>
    </source>
</evidence>
<dbReference type="OrthoDB" id="2014623at2759"/>
<evidence type="ECO:0000256" key="3">
    <source>
        <dbReference type="ARBA" id="ARBA00022475"/>
    </source>
</evidence>
<evidence type="ECO:0000256" key="7">
    <source>
        <dbReference type="SAM" id="Phobius"/>
    </source>
</evidence>
<dbReference type="EMBL" id="CM035439">
    <property type="protein sequence ID" value="KAH7284557.1"/>
    <property type="molecule type" value="Genomic_DNA"/>
</dbReference>
<dbReference type="Proteomes" id="UP000825935">
    <property type="component" value="Chromosome 34"/>
</dbReference>
<comment type="similarity">
    <text evidence="2">Belongs to the COBRA family.</text>
</comment>
<dbReference type="EMBL" id="CM035439">
    <property type="protein sequence ID" value="KAH7284558.1"/>
    <property type="molecule type" value="Genomic_DNA"/>
</dbReference>
<evidence type="ECO:0000256" key="2">
    <source>
        <dbReference type="ARBA" id="ARBA00005507"/>
    </source>
</evidence>
<comment type="subcellular location">
    <subcellularLocation>
        <location evidence="1">Cell membrane</location>
    </subcellularLocation>
</comment>
<accession>A0A8T2QLM0</accession>
<evidence type="ECO:0000256" key="6">
    <source>
        <dbReference type="ARBA" id="ARBA00023180"/>
    </source>
</evidence>
<evidence type="ECO:0000256" key="1">
    <source>
        <dbReference type="ARBA" id="ARBA00004236"/>
    </source>
</evidence>
<name>A0A8T2QLM0_CERRI</name>
<dbReference type="AlphaFoldDB" id="A0A8T2QLM0"/>
<evidence type="ECO:0000259" key="9">
    <source>
        <dbReference type="Pfam" id="PF25079"/>
    </source>
</evidence>
<keyword evidence="7" id="KW-0812">Transmembrane</keyword>
<reference evidence="10" key="1">
    <citation type="submission" date="2021-08" db="EMBL/GenBank/DDBJ databases">
        <title>WGS assembly of Ceratopteris richardii.</title>
        <authorList>
            <person name="Marchant D.B."/>
            <person name="Chen G."/>
            <person name="Jenkins J."/>
            <person name="Shu S."/>
            <person name="Leebens-Mack J."/>
            <person name="Grimwood J."/>
            <person name="Schmutz J."/>
            <person name="Soltis P."/>
            <person name="Soltis D."/>
            <person name="Chen Z.-H."/>
        </authorList>
    </citation>
    <scope>NUCLEOTIDE SEQUENCE</scope>
    <source>
        <strain evidence="10">Whitten #5841</strain>
        <tissue evidence="10">Leaf</tissue>
    </source>
</reference>
<evidence type="ECO:0000256" key="8">
    <source>
        <dbReference type="SAM" id="SignalP"/>
    </source>
</evidence>
<dbReference type="GO" id="GO:0005886">
    <property type="term" value="C:plasma membrane"/>
    <property type="evidence" value="ECO:0007669"/>
    <property type="project" value="UniProtKB-SubCell"/>
</dbReference>
<keyword evidence="3" id="KW-1003">Cell membrane</keyword>
<comment type="caution">
    <text evidence="10">The sequence shown here is derived from an EMBL/GenBank/DDBJ whole genome shotgun (WGS) entry which is preliminary data.</text>
</comment>